<reference evidence="1 2" key="1">
    <citation type="submission" date="2020-07" db="EMBL/GenBank/DDBJ databases">
        <title>MOT database genomes.</title>
        <authorList>
            <person name="Joseph S."/>
            <person name="Aduse-Opoku J."/>
            <person name="Hashim A."/>
            <person name="Wade W."/>
            <person name="Curtis M."/>
        </authorList>
    </citation>
    <scope>NUCLEOTIDE SEQUENCE [LARGE SCALE GENOMIC DNA]</scope>
    <source>
        <strain evidence="1 2">CIP 106318</strain>
    </source>
</reference>
<comment type="caution">
    <text evidence="1">The sequence shown here is derived from an EMBL/GenBank/DDBJ whole genome shotgun (WGS) entry which is preliminary data.</text>
</comment>
<evidence type="ECO:0000313" key="2">
    <source>
        <dbReference type="Proteomes" id="UP000531840"/>
    </source>
</evidence>
<keyword evidence="2" id="KW-1185">Reference proteome</keyword>
<dbReference type="SUPFAM" id="SSF52540">
    <property type="entry name" value="P-loop containing nucleoside triphosphate hydrolases"/>
    <property type="match status" value="1"/>
</dbReference>
<name>A0ABX2SYF7_9BACL</name>
<accession>A0ABX2SYF7</accession>
<dbReference type="EMBL" id="JACBYF010000002">
    <property type="protein sequence ID" value="NYS46846.1"/>
    <property type="molecule type" value="Genomic_DNA"/>
</dbReference>
<organism evidence="1 2">
    <name type="scientific">Gemelliphila palaticanis</name>
    <dbReference type="NCBI Taxonomy" id="81950"/>
    <lineage>
        <taxon>Bacteria</taxon>
        <taxon>Bacillati</taxon>
        <taxon>Bacillota</taxon>
        <taxon>Bacilli</taxon>
        <taxon>Bacillales</taxon>
        <taxon>Gemellaceae</taxon>
        <taxon>Gemelliphila</taxon>
    </lineage>
</organism>
<proteinExistence type="predicted"/>
<evidence type="ECO:0000313" key="1">
    <source>
        <dbReference type="EMBL" id="NYS46846.1"/>
    </source>
</evidence>
<dbReference type="RefSeq" id="WP_179940100.1">
    <property type="nucleotide sequence ID" value="NZ_JACBYF010000002.1"/>
</dbReference>
<evidence type="ECO:0008006" key="3">
    <source>
        <dbReference type="Google" id="ProtNLM"/>
    </source>
</evidence>
<gene>
    <name evidence="1" type="ORF">HZY85_01375</name>
</gene>
<protein>
    <recommendedName>
        <fullName evidence="3">ABC-2 type transport system ATP-binding protein</fullName>
    </recommendedName>
</protein>
<sequence length="282" mass="33837">MSLIFNNVKKKIARKKYLEVNFNLGDYRKLLVVDEDKSSLEKFSLFFYGNNKYEGNILLFENNIKNNKKYFHFKEEEYGFYNDLTVYENFKKLLKLFNMKINKEEILKLFEIAKIDNKKYKKLDLDTQIRSKLLFKYLVSKELLIIDLYKYNNILDYEEFYKYLINNNENYPNRLVIVFSESINKIANNCDSVLVISDGTQVYYGDLHALNVIKDLIIIEISDVNLDKLNRELKVDFKLIENKIIIRKIDMEKVLYYFVENNIDVVSINDFNENTNIYSDKE</sequence>
<dbReference type="Proteomes" id="UP000531840">
    <property type="component" value="Unassembled WGS sequence"/>
</dbReference>
<dbReference type="InterPro" id="IPR027417">
    <property type="entry name" value="P-loop_NTPase"/>
</dbReference>